<protein>
    <recommendedName>
        <fullName evidence="1">Stage 0 sporulation protein A homolog</fullName>
    </recommendedName>
</protein>
<dbReference type="Pfam" id="PF00072">
    <property type="entry name" value="Response_reg"/>
    <property type="match status" value="1"/>
</dbReference>
<dbReference type="InterPro" id="IPR011006">
    <property type="entry name" value="CheY-like_superfamily"/>
</dbReference>
<keyword evidence="3" id="KW-0902">Two-component regulatory system</keyword>
<comment type="caution">
    <text evidence="12">The sequence shown here is derived from an EMBL/GenBank/DDBJ whole genome shotgun (WGS) entry which is preliminary data.</text>
</comment>
<accession>A0A926D086</accession>
<dbReference type="GO" id="GO:0005829">
    <property type="term" value="C:cytosol"/>
    <property type="evidence" value="ECO:0007669"/>
    <property type="project" value="TreeGrafter"/>
</dbReference>
<feature type="domain" description="Response regulatory" evidence="10">
    <location>
        <begin position="4"/>
        <end position="120"/>
    </location>
</feature>
<dbReference type="CDD" id="cd00383">
    <property type="entry name" value="trans_reg_C"/>
    <property type="match status" value="1"/>
</dbReference>
<keyword evidence="5 9" id="KW-0238">DNA-binding</keyword>
<dbReference type="Proteomes" id="UP000654279">
    <property type="component" value="Unassembled WGS sequence"/>
</dbReference>
<dbReference type="PANTHER" id="PTHR48111">
    <property type="entry name" value="REGULATOR OF RPOS"/>
    <property type="match status" value="1"/>
</dbReference>
<evidence type="ECO:0000259" key="11">
    <source>
        <dbReference type="PROSITE" id="PS51755"/>
    </source>
</evidence>
<evidence type="ECO:0000256" key="1">
    <source>
        <dbReference type="ARBA" id="ARBA00018672"/>
    </source>
</evidence>
<dbReference type="SUPFAM" id="SSF52172">
    <property type="entry name" value="CheY-like"/>
    <property type="match status" value="1"/>
</dbReference>
<dbReference type="SUPFAM" id="SSF46894">
    <property type="entry name" value="C-terminal effector domain of the bipartite response regulators"/>
    <property type="match status" value="1"/>
</dbReference>
<dbReference type="PANTHER" id="PTHR48111:SF4">
    <property type="entry name" value="DNA-BINDING DUAL TRANSCRIPTIONAL REGULATOR OMPR"/>
    <property type="match status" value="1"/>
</dbReference>
<keyword evidence="13" id="KW-1185">Reference proteome</keyword>
<evidence type="ECO:0000256" key="6">
    <source>
        <dbReference type="ARBA" id="ARBA00023163"/>
    </source>
</evidence>
<evidence type="ECO:0000256" key="9">
    <source>
        <dbReference type="PROSITE-ProRule" id="PRU01091"/>
    </source>
</evidence>
<evidence type="ECO:0000256" key="7">
    <source>
        <dbReference type="ARBA" id="ARBA00024867"/>
    </source>
</evidence>
<evidence type="ECO:0000256" key="3">
    <source>
        <dbReference type="ARBA" id="ARBA00023012"/>
    </source>
</evidence>
<dbReference type="InterPro" id="IPR036388">
    <property type="entry name" value="WH-like_DNA-bd_sf"/>
</dbReference>
<name>A0A926D086_9FIRM</name>
<keyword evidence="2 8" id="KW-0597">Phosphoprotein</keyword>
<dbReference type="Gene3D" id="6.10.250.690">
    <property type="match status" value="1"/>
</dbReference>
<dbReference type="SMART" id="SM00862">
    <property type="entry name" value="Trans_reg_C"/>
    <property type="match status" value="1"/>
</dbReference>
<dbReference type="EMBL" id="JACRSO010000002">
    <property type="protein sequence ID" value="MBC8529192.1"/>
    <property type="molecule type" value="Genomic_DNA"/>
</dbReference>
<dbReference type="InterPro" id="IPR016032">
    <property type="entry name" value="Sig_transdc_resp-reg_C-effctor"/>
</dbReference>
<evidence type="ECO:0000256" key="5">
    <source>
        <dbReference type="ARBA" id="ARBA00023125"/>
    </source>
</evidence>
<gene>
    <name evidence="12" type="ORF">H8699_07100</name>
</gene>
<comment type="function">
    <text evidence="7">May play the central regulatory role in sporulation. It may be an element of the effector pathway responsible for the activation of sporulation genes in response to nutritional stress. Spo0A may act in concert with spo0H (a sigma factor) to control the expression of some genes that are critical to the sporulation process.</text>
</comment>
<feature type="modified residue" description="4-aspartylphosphate" evidence="8">
    <location>
        <position position="53"/>
    </location>
</feature>
<dbReference type="AlphaFoldDB" id="A0A926D086"/>
<organism evidence="12 13">
    <name type="scientific">Luoshenia tenuis</name>
    <dbReference type="NCBI Taxonomy" id="2763654"/>
    <lineage>
        <taxon>Bacteria</taxon>
        <taxon>Bacillati</taxon>
        <taxon>Bacillota</taxon>
        <taxon>Clostridia</taxon>
        <taxon>Christensenellales</taxon>
        <taxon>Christensenellaceae</taxon>
        <taxon>Luoshenia</taxon>
    </lineage>
</organism>
<evidence type="ECO:0000256" key="4">
    <source>
        <dbReference type="ARBA" id="ARBA00023015"/>
    </source>
</evidence>
<dbReference type="Pfam" id="PF00486">
    <property type="entry name" value="Trans_reg_C"/>
    <property type="match status" value="1"/>
</dbReference>
<evidence type="ECO:0000313" key="13">
    <source>
        <dbReference type="Proteomes" id="UP000654279"/>
    </source>
</evidence>
<dbReference type="RefSeq" id="WP_249285062.1">
    <property type="nucleotide sequence ID" value="NZ_JACRSO010000002.1"/>
</dbReference>
<evidence type="ECO:0000256" key="8">
    <source>
        <dbReference type="PROSITE-ProRule" id="PRU00169"/>
    </source>
</evidence>
<feature type="domain" description="OmpR/PhoB-type" evidence="11">
    <location>
        <begin position="131"/>
        <end position="229"/>
    </location>
</feature>
<sequence>MKEWIAVVEDEGAIARLLQINLEAAGYQVAVFQSGEDFLPRLKADWPDLLVLDWMLPGIDGLTVCRRVRETPACSTLPILMLTAKSEEFDRVLGLEIGADDYMTKPFSLRELLARVKALLRRAHMQPASMDQWLTYGLLSVNLSQHQAYCSDGRLDLSPKEFDLLRQFLEHPTWAQSRDQLLEKIWGFDFTGGTRTVDMHIANLRKKIVEACGEDCIQTVRGVGYRLRGE</sequence>
<keyword evidence="6" id="KW-0804">Transcription</keyword>
<dbReference type="InterPro" id="IPR039420">
    <property type="entry name" value="WalR-like"/>
</dbReference>
<dbReference type="Gene3D" id="3.40.50.2300">
    <property type="match status" value="1"/>
</dbReference>
<dbReference type="FunFam" id="3.40.50.2300:FF:000001">
    <property type="entry name" value="DNA-binding response regulator PhoB"/>
    <property type="match status" value="1"/>
</dbReference>
<dbReference type="GO" id="GO:0006355">
    <property type="term" value="P:regulation of DNA-templated transcription"/>
    <property type="evidence" value="ECO:0007669"/>
    <property type="project" value="InterPro"/>
</dbReference>
<dbReference type="Gene3D" id="1.10.10.10">
    <property type="entry name" value="Winged helix-like DNA-binding domain superfamily/Winged helix DNA-binding domain"/>
    <property type="match status" value="1"/>
</dbReference>
<dbReference type="GO" id="GO:0032993">
    <property type="term" value="C:protein-DNA complex"/>
    <property type="evidence" value="ECO:0007669"/>
    <property type="project" value="TreeGrafter"/>
</dbReference>
<feature type="DNA-binding region" description="OmpR/PhoB-type" evidence="9">
    <location>
        <begin position="131"/>
        <end position="229"/>
    </location>
</feature>
<dbReference type="InterPro" id="IPR001867">
    <property type="entry name" value="OmpR/PhoB-type_DNA-bd"/>
</dbReference>
<reference evidence="12" key="1">
    <citation type="submission" date="2020-08" db="EMBL/GenBank/DDBJ databases">
        <title>Genome public.</title>
        <authorList>
            <person name="Liu C."/>
            <person name="Sun Q."/>
        </authorList>
    </citation>
    <scope>NUCLEOTIDE SEQUENCE</scope>
    <source>
        <strain evidence="12">NSJ-44</strain>
    </source>
</reference>
<keyword evidence="4" id="KW-0805">Transcription regulation</keyword>
<dbReference type="PROSITE" id="PS51755">
    <property type="entry name" value="OMPR_PHOB"/>
    <property type="match status" value="1"/>
</dbReference>
<dbReference type="GO" id="GO:0000976">
    <property type="term" value="F:transcription cis-regulatory region binding"/>
    <property type="evidence" value="ECO:0007669"/>
    <property type="project" value="TreeGrafter"/>
</dbReference>
<dbReference type="PROSITE" id="PS50110">
    <property type="entry name" value="RESPONSE_REGULATORY"/>
    <property type="match status" value="1"/>
</dbReference>
<dbReference type="GO" id="GO:0000156">
    <property type="term" value="F:phosphorelay response regulator activity"/>
    <property type="evidence" value="ECO:0007669"/>
    <property type="project" value="TreeGrafter"/>
</dbReference>
<dbReference type="InterPro" id="IPR001789">
    <property type="entry name" value="Sig_transdc_resp-reg_receiver"/>
</dbReference>
<evidence type="ECO:0000313" key="12">
    <source>
        <dbReference type="EMBL" id="MBC8529192.1"/>
    </source>
</evidence>
<evidence type="ECO:0000256" key="2">
    <source>
        <dbReference type="ARBA" id="ARBA00022553"/>
    </source>
</evidence>
<dbReference type="SMART" id="SM00448">
    <property type="entry name" value="REC"/>
    <property type="match status" value="1"/>
</dbReference>
<proteinExistence type="predicted"/>
<evidence type="ECO:0000259" key="10">
    <source>
        <dbReference type="PROSITE" id="PS50110"/>
    </source>
</evidence>